<evidence type="ECO:0000313" key="3">
    <source>
        <dbReference type="Proteomes" id="UP000198675"/>
    </source>
</evidence>
<dbReference type="EMBL" id="LT629797">
    <property type="protein sequence ID" value="SDU82463.1"/>
    <property type="molecule type" value="Genomic_DNA"/>
</dbReference>
<gene>
    <name evidence="1" type="ORF">SAMN05216363_1914</name>
    <name evidence="2" type="ORF">SAMN05216363_5203</name>
</gene>
<dbReference type="RefSeq" id="WP_092376283.1">
    <property type="nucleotide sequence ID" value="NZ_LT629797.1"/>
</dbReference>
<evidence type="ECO:0000313" key="2">
    <source>
        <dbReference type="EMBL" id="SDV03694.1"/>
    </source>
</evidence>
<evidence type="ECO:0000313" key="1">
    <source>
        <dbReference type="EMBL" id="SDU82463.1"/>
    </source>
</evidence>
<dbReference type="EMBL" id="LT629797">
    <property type="protein sequence ID" value="SDV03694.1"/>
    <property type="molecule type" value="Genomic_DNA"/>
</dbReference>
<name>A0A1H2LN79_9PSED</name>
<proteinExistence type="predicted"/>
<dbReference type="Proteomes" id="UP000198675">
    <property type="component" value="Chromosome I"/>
</dbReference>
<reference evidence="3" key="2">
    <citation type="submission" date="2016-10" db="EMBL/GenBank/DDBJ databases">
        <authorList>
            <person name="Varghese N."/>
            <person name="Submissions S."/>
        </authorList>
    </citation>
    <scope>NUCLEOTIDE SEQUENCE [LARGE SCALE GENOMIC DNA]</scope>
    <source>
        <strain evidence="3">KCTC 32246</strain>
    </source>
</reference>
<accession>A0A1H2LN79</accession>
<sequence>MSLLHGKDTETTTLLDVIQTAEATDSSHFDMIRLELDSGRQLILVAVLADDLEATGRILEGLQDLQSAQ</sequence>
<organism evidence="1 3">
    <name type="scientific">Pseudomonas sihuiensis</name>
    <dbReference type="NCBI Taxonomy" id="1274359"/>
    <lineage>
        <taxon>Bacteria</taxon>
        <taxon>Pseudomonadati</taxon>
        <taxon>Pseudomonadota</taxon>
        <taxon>Gammaproteobacteria</taxon>
        <taxon>Pseudomonadales</taxon>
        <taxon>Pseudomonadaceae</taxon>
        <taxon>Pseudomonas</taxon>
    </lineage>
</organism>
<dbReference type="AlphaFoldDB" id="A0A1H2LN79"/>
<protein>
    <submittedName>
        <fullName evidence="1">Uncharacterized protein</fullName>
    </submittedName>
</protein>
<keyword evidence="3" id="KW-1185">Reference proteome</keyword>
<reference evidence="1" key="1">
    <citation type="submission" date="2016-10" db="EMBL/GenBank/DDBJ databases">
        <authorList>
            <person name="de Groot N.N."/>
        </authorList>
    </citation>
    <scope>NUCLEOTIDE SEQUENCE [LARGE SCALE GENOMIC DNA]</scope>
    <source>
        <strain evidence="1">KCTC 32246</strain>
    </source>
</reference>